<reference evidence="2 3" key="1">
    <citation type="submission" date="2018-10" db="EMBL/GenBank/DDBJ databases">
        <title>Phylogenomics of Brevibacillus.</title>
        <authorList>
            <person name="Dunlap C."/>
        </authorList>
    </citation>
    <scope>NUCLEOTIDE SEQUENCE [LARGE SCALE GENOMIC DNA]</scope>
    <source>
        <strain evidence="2 3">JCM 15716</strain>
    </source>
</reference>
<dbReference type="EMBL" id="RHHQ01000017">
    <property type="protein sequence ID" value="RNB84570.1"/>
    <property type="molecule type" value="Genomic_DNA"/>
</dbReference>
<dbReference type="AlphaFoldDB" id="A0A3M8D8X1"/>
<dbReference type="InterPro" id="IPR037523">
    <property type="entry name" value="VOC_core"/>
</dbReference>
<dbReference type="RefSeq" id="WP_122919853.1">
    <property type="nucleotide sequence ID" value="NZ_RHHQ01000017.1"/>
</dbReference>
<organism evidence="2 3">
    <name type="scientific">Brevibacillus fluminis</name>
    <dbReference type="NCBI Taxonomy" id="511487"/>
    <lineage>
        <taxon>Bacteria</taxon>
        <taxon>Bacillati</taxon>
        <taxon>Bacillota</taxon>
        <taxon>Bacilli</taxon>
        <taxon>Bacillales</taxon>
        <taxon>Paenibacillaceae</taxon>
        <taxon>Brevibacillus</taxon>
    </lineage>
</organism>
<name>A0A3M8D8X1_9BACL</name>
<dbReference type="Gene3D" id="3.10.180.10">
    <property type="entry name" value="2,3-Dihydroxybiphenyl 1,2-Dioxygenase, domain 1"/>
    <property type="match status" value="1"/>
</dbReference>
<keyword evidence="3" id="KW-1185">Reference proteome</keyword>
<gene>
    <name evidence="2" type="ORF">EDM56_20915</name>
</gene>
<evidence type="ECO:0000259" key="1">
    <source>
        <dbReference type="PROSITE" id="PS51819"/>
    </source>
</evidence>
<dbReference type="PROSITE" id="PS51819">
    <property type="entry name" value="VOC"/>
    <property type="match status" value="1"/>
</dbReference>
<comment type="caution">
    <text evidence="2">The sequence shown here is derived from an EMBL/GenBank/DDBJ whole genome shotgun (WGS) entry which is preliminary data.</text>
</comment>
<sequence>MIKGLFETHVLVTDLEASRLFYERIGLSFAHRVPERRVDFFWIDKQGQAMLGVWEVPQDKWVSRHFAFEVERKDMKNAVAFLKEKGLCLRSFSNDGTEDLEVAAWMPAVSIFFRDLDGNSLEFISMLTDEPKPELGVVKYWEWEAMHNRT</sequence>
<dbReference type="Pfam" id="PF00903">
    <property type="entry name" value="Glyoxalase"/>
    <property type="match status" value="1"/>
</dbReference>
<dbReference type="SUPFAM" id="SSF54593">
    <property type="entry name" value="Glyoxalase/Bleomycin resistance protein/Dihydroxybiphenyl dioxygenase"/>
    <property type="match status" value="1"/>
</dbReference>
<proteinExistence type="predicted"/>
<dbReference type="Proteomes" id="UP000271031">
    <property type="component" value="Unassembled WGS sequence"/>
</dbReference>
<evidence type="ECO:0000313" key="2">
    <source>
        <dbReference type="EMBL" id="RNB84570.1"/>
    </source>
</evidence>
<dbReference type="InterPro" id="IPR029068">
    <property type="entry name" value="Glyas_Bleomycin-R_OHBP_Dase"/>
</dbReference>
<dbReference type="InterPro" id="IPR004360">
    <property type="entry name" value="Glyas_Fos-R_dOase_dom"/>
</dbReference>
<evidence type="ECO:0000313" key="3">
    <source>
        <dbReference type="Proteomes" id="UP000271031"/>
    </source>
</evidence>
<feature type="domain" description="VOC" evidence="1">
    <location>
        <begin position="4"/>
        <end position="126"/>
    </location>
</feature>
<accession>A0A3M8D8X1</accession>
<dbReference type="OrthoDB" id="375220at2"/>
<protein>
    <submittedName>
        <fullName evidence="2">VOC family protein</fullName>
    </submittedName>
</protein>